<dbReference type="PANTHER" id="PTHR22775">
    <property type="entry name" value="SORTING NEXIN"/>
    <property type="match status" value="1"/>
</dbReference>
<feature type="transmembrane region" description="Helical" evidence="3">
    <location>
        <begin position="6"/>
        <end position="39"/>
    </location>
</feature>
<dbReference type="PROSITE" id="PS50195">
    <property type="entry name" value="PX"/>
    <property type="match status" value="1"/>
</dbReference>
<dbReference type="KEGG" id="hazt:108664360"/>
<dbReference type="GeneID" id="108664360"/>
<dbReference type="PROSITE" id="PS51207">
    <property type="entry name" value="PXA"/>
    <property type="match status" value="1"/>
</dbReference>
<dbReference type="InterPro" id="IPR016137">
    <property type="entry name" value="RGS"/>
</dbReference>
<dbReference type="GO" id="GO:0005769">
    <property type="term" value="C:early endosome"/>
    <property type="evidence" value="ECO:0007669"/>
    <property type="project" value="TreeGrafter"/>
</dbReference>
<gene>
    <name evidence="7" type="primary">LOC108664360</name>
</gene>
<evidence type="ECO:0000256" key="1">
    <source>
        <dbReference type="ARBA" id="ARBA00010883"/>
    </source>
</evidence>
<dbReference type="SMART" id="SM00315">
    <property type="entry name" value="RGS"/>
    <property type="match status" value="1"/>
</dbReference>
<feature type="region of interest" description="Disordered" evidence="2">
    <location>
        <begin position="546"/>
        <end position="597"/>
    </location>
</feature>
<keyword evidence="3" id="KW-0472">Membrane</keyword>
<dbReference type="Gene3D" id="1.10.167.10">
    <property type="entry name" value="Regulator of G-protein Signalling 4, domain 2"/>
    <property type="match status" value="1"/>
</dbReference>
<dbReference type="RefSeq" id="XP_047739096.1">
    <property type="nucleotide sequence ID" value="XM_047883140.1"/>
</dbReference>
<sequence length="968" mass="109602">MAGWPWWAAGAVLLVVSLGFNCCSAIILALIAFFAGCIVSVRWCFLVESEGWWCAVHRSHVRPLLCHAGIKVASSMSEDNGRTLDIQDRRITGSPVIDEQIQQVLSYIFRDFIYPWYGRLSSSPGFTNQLHHSLHQCLLVLANRCKNADWATYLTTRLVDDVAGHLRLFREARQAVQARQQSHDLVTAFFDKEAERERDICRDNVCLKEDAEKDYLSDLLEIVVYFLLPPDEFSNAPLKAIVIELLASSVLRPLIRTLSDPDQINRMIVWACTDIPISTEMFVNVIKMTAQIEELDAIRTLVCRELTHLRSQDSGGREEGTEVKQQINSLDFLRKNIDARINRLDKGADTDSMGLSVNYEVSEARGKLFQLPLDAILKNSLTLDHFLNYLASVGYHHYLNLYLNIECWRTTVSERFCALELDRLQHLESSDTTTTMPPSRSSVSSLPGLCHDHFSAHDLAPHKVEAEVMYEQYLSEKANPRVVIDDSIVKRLILRLRSEHVTETWFDEVQQALVNTMMENDLFLPGFRRSVWYVRLLAELDLLRDTSRSDDDDSQDDASLASSEQNGGGGSRASSHTGSPAPSLHASPGHTRTPSLSARPYTLSAAITAAEVVREGTRSHAVYQVRVVHRDPSGKEELWHVFRRYSDFHDFHLAISSKFLDLGSLSFPSKKMLNNLAAWFLEKRRTELNEWLSAIVSPPSLQSHPGLQDLMLRFLDHTPYHQQYTLAKRVSQVGHVEEGLGGLRVAVRAMPDTVFNTVDGMVDGARRFINKPTSAVPADVPTSLRCQPSELLTRGSVDLEADDNIPLRILLLLMDEVFELRSKDQWFRRRIVLFLRQILKAMFGDIVNRRIIDFVGYITSPEQVADYIKAFKDSVWPHGELAPPSAPRDRDTQLLTQVSARLCLLSSISDELRALLGSQTSGRGVLSVYECVQWRVFNTRLLHVLLQGLIETVLQPYRQAAPLIRCVY</sequence>
<name>A0A979FRK3_HYAAZ</name>
<feature type="domain" description="PX" evidence="4">
    <location>
        <begin position="601"/>
        <end position="722"/>
    </location>
</feature>
<dbReference type="Proteomes" id="UP000694843">
    <property type="component" value="Unplaced"/>
</dbReference>
<dbReference type="Pfam" id="PF02194">
    <property type="entry name" value="PXA"/>
    <property type="match status" value="1"/>
</dbReference>
<dbReference type="OrthoDB" id="5772781at2759"/>
<dbReference type="SUPFAM" id="SSF64268">
    <property type="entry name" value="PX domain"/>
    <property type="match status" value="1"/>
</dbReference>
<dbReference type="Pfam" id="PF00787">
    <property type="entry name" value="PX"/>
    <property type="match status" value="1"/>
</dbReference>
<dbReference type="InterPro" id="IPR001683">
    <property type="entry name" value="PX_dom"/>
</dbReference>
<evidence type="ECO:0000259" key="5">
    <source>
        <dbReference type="PROSITE" id="PS51207"/>
    </source>
</evidence>
<evidence type="ECO:0000313" key="6">
    <source>
        <dbReference type="Proteomes" id="UP000694843"/>
    </source>
</evidence>
<dbReference type="InterPro" id="IPR036305">
    <property type="entry name" value="RGS_sf"/>
</dbReference>
<proteinExistence type="inferred from homology"/>
<accession>A0A979FRK3</accession>
<dbReference type="InterPro" id="IPR013937">
    <property type="entry name" value="Sorting_nexin_C"/>
</dbReference>
<evidence type="ECO:0000256" key="2">
    <source>
        <dbReference type="SAM" id="MobiDB-lite"/>
    </source>
</evidence>
<dbReference type="Pfam" id="PF00615">
    <property type="entry name" value="RGS"/>
    <property type="match status" value="1"/>
</dbReference>
<dbReference type="InterPro" id="IPR003114">
    <property type="entry name" value="Phox_assoc"/>
</dbReference>
<keyword evidence="6" id="KW-1185">Reference proteome</keyword>
<dbReference type="SUPFAM" id="SSF48097">
    <property type="entry name" value="Regulator of G-protein signaling, RGS"/>
    <property type="match status" value="1"/>
</dbReference>
<comment type="similarity">
    <text evidence="1">Belongs to the sorting nexin family.</text>
</comment>
<keyword evidence="3" id="KW-1133">Transmembrane helix</keyword>
<feature type="domain" description="PXA" evidence="5">
    <location>
        <begin position="94"/>
        <end position="276"/>
    </location>
</feature>
<dbReference type="Pfam" id="PF08628">
    <property type="entry name" value="Nexin_C"/>
    <property type="match status" value="1"/>
</dbReference>
<dbReference type="InterPro" id="IPR044926">
    <property type="entry name" value="RGS_subdomain_2"/>
</dbReference>
<evidence type="ECO:0000256" key="3">
    <source>
        <dbReference type="SAM" id="Phobius"/>
    </source>
</evidence>
<reference evidence="7" key="1">
    <citation type="submission" date="2025-08" db="UniProtKB">
        <authorList>
            <consortium name="RefSeq"/>
        </authorList>
    </citation>
    <scope>IDENTIFICATION</scope>
    <source>
        <tissue evidence="7">Whole organism</tissue>
    </source>
</reference>
<keyword evidence="3" id="KW-0812">Transmembrane</keyword>
<dbReference type="InterPro" id="IPR036871">
    <property type="entry name" value="PX_dom_sf"/>
</dbReference>
<dbReference type="OMA" id="CETINNT"/>
<organism evidence="6 7">
    <name type="scientific">Hyalella azteca</name>
    <name type="common">Amphipod</name>
    <dbReference type="NCBI Taxonomy" id="294128"/>
    <lineage>
        <taxon>Eukaryota</taxon>
        <taxon>Metazoa</taxon>
        <taxon>Ecdysozoa</taxon>
        <taxon>Arthropoda</taxon>
        <taxon>Crustacea</taxon>
        <taxon>Multicrustacea</taxon>
        <taxon>Malacostraca</taxon>
        <taxon>Eumalacostraca</taxon>
        <taxon>Peracarida</taxon>
        <taxon>Amphipoda</taxon>
        <taxon>Senticaudata</taxon>
        <taxon>Talitrida</taxon>
        <taxon>Talitroidea</taxon>
        <taxon>Hyalellidae</taxon>
        <taxon>Hyalella</taxon>
    </lineage>
</organism>
<dbReference type="SMART" id="SM00313">
    <property type="entry name" value="PXA"/>
    <property type="match status" value="1"/>
</dbReference>
<dbReference type="AlphaFoldDB" id="A0A979FRK3"/>
<evidence type="ECO:0000313" key="7">
    <source>
        <dbReference type="RefSeq" id="XP_047739096.1"/>
    </source>
</evidence>
<dbReference type="PANTHER" id="PTHR22775:SF3">
    <property type="entry name" value="SORTING NEXIN-13"/>
    <property type="match status" value="1"/>
</dbReference>
<dbReference type="Gene3D" id="3.30.1520.10">
    <property type="entry name" value="Phox-like domain"/>
    <property type="match status" value="1"/>
</dbReference>
<dbReference type="GO" id="GO:0035091">
    <property type="term" value="F:phosphatidylinositol binding"/>
    <property type="evidence" value="ECO:0007669"/>
    <property type="project" value="InterPro"/>
</dbReference>
<evidence type="ECO:0000259" key="4">
    <source>
        <dbReference type="PROSITE" id="PS50195"/>
    </source>
</evidence>
<protein>
    <submittedName>
        <fullName evidence="7">Sorting nexin-13</fullName>
    </submittedName>
</protein>
<dbReference type="SMART" id="SM00312">
    <property type="entry name" value="PX"/>
    <property type="match status" value="1"/>
</dbReference>